<feature type="region of interest" description="Disordered" evidence="1">
    <location>
        <begin position="1"/>
        <end position="29"/>
    </location>
</feature>
<reference evidence="2 3" key="1">
    <citation type="submission" date="2018-09" db="EMBL/GenBank/DDBJ databases">
        <title>A high-quality reference genome of wild soybean provides a powerful tool to mine soybean genomes.</title>
        <authorList>
            <person name="Xie M."/>
            <person name="Chung C.Y.L."/>
            <person name="Li M.-W."/>
            <person name="Wong F.-L."/>
            <person name="Chan T.-F."/>
            <person name="Lam H.-M."/>
        </authorList>
    </citation>
    <scope>NUCLEOTIDE SEQUENCE [LARGE SCALE GENOMIC DNA]</scope>
    <source>
        <strain evidence="3">cv. W05</strain>
        <tissue evidence="2">Hypocotyl of etiolated seedlings</tissue>
    </source>
</reference>
<dbReference type="Proteomes" id="UP000289340">
    <property type="component" value="Chromosome 12"/>
</dbReference>
<keyword evidence="3" id="KW-1185">Reference proteome</keyword>
<feature type="compositionally biased region" description="Polar residues" evidence="1">
    <location>
        <begin position="92"/>
        <end position="103"/>
    </location>
</feature>
<dbReference type="PANTHER" id="PTHR33871">
    <property type="entry name" value="OS05G0503100 PROTEIN-RELATED"/>
    <property type="match status" value="1"/>
</dbReference>
<proteinExistence type="predicted"/>
<protein>
    <submittedName>
        <fullName evidence="2">Uncharacterized protein</fullName>
    </submittedName>
</protein>
<evidence type="ECO:0000256" key="1">
    <source>
        <dbReference type="SAM" id="MobiDB-lite"/>
    </source>
</evidence>
<dbReference type="EMBL" id="QZWG01000012">
    <property type="protein sequence ID" value="RZB76801.1"/>
    <property type="molecule type" value="Genomic_DNA"/>
</dbReference>
<accession>A0A445HT45</accession>
<feature type="compositionally biased region" description="Basic and acidic residues" evidence="1">
    <location>
        <begin position="164"/>
        <end position="179"/>
    </location>
</feature>
<feature type="compositionally biased region" description="Basic and acidic residues" evidence="1">
    <location>
        <begin position="209"/>
        <end position="220"/>
    </location>
</feature>
<evidence type="ECO:0000313" key="3">
    <source>
        <dbReference type="Proteomes" id="UP000289340"/>
    </source>
</evidence>
<dbReference type="Gramene" id="XM_028337589.1">
    <property type="protein sequence ID" value="XP_028193390.1"/>
    <property type="gene ID" value="LOC114379031"/>
</dbReference>
<name>A0A445HT45_GLYSO</name>
<sequence length="235" mass="26145">MGCCFSTPNSKPPQNGDKHQQPHLGSHEQNCRIRISQPLEEESVKEVLSETPISKPQQVPILMPQTKTQLPEIQHPKVPIKKALELEEGSLVSETCSNGESLSTTATTTTENREDEATSKRSNGTRNRKRSYAVDGNRIGGRDRRPKSPGRKPEIPARSRSVRRRETDHARRHSGEGTTHRSRSPSRGGRSKLRLPGGVSRRVPPAKGVVEEKDTVSVKESLENPHVSLECFIFL</sequence>
<feature type="compositionally biased region" description="Basic residues" evidence="1">
    <location>
        <begin position="180"/>
        <end position="193"/>
    </location>
</feature>
<evidence type="ECO:0000313" key="2">
    <source>
        <dbReference type="EMBL" id="RZB76801.1"/>
    </source>
</evidence>
<dbReference type="PANTHER" id="PTHR33871:SF22">
    <property type="match status" value="1"/>
</dbReference>
<feature type="region of interest" description="Disordered" evidence="1">
    <location>
        <begin position="91"/>
        <end position="220"/>
    </location>
</feature>
<organism evidence="2 3">
    <name type="scientific">Glycine soja</name>
    <name type="common">Wild soybean</name>
    <dbReference type="NCBI Taxonomy" id="3848"/>
    <lineage>
        <taxon>Eukaryota</taxon>
        <taxon>Viridiplantae</taxon>
        <taxon>Streptophyta</taxon>
        <taxon>Embryophyta</taxon>
        <taxon>Tracheophyta</taxon>
        <taxon>Spermatophyta</taxon>
        <taxon>Magnoliopsida</taxon>
        <taxon>eudicotyledons</taxon>
        <taxon>Gunneridae</taxon>
        <taxon>Pentapetalae</taxon>
        <taxon>rosids</taxon>
        <taxon>fabids</taxon>
        <taxon>Fabales</taxon>
        <taxon>Fabaceae</taxon>
        <taxon>Papilionoideae</taxon>
        <taxon>50 kb inversion clade</taxon>
        <taxon>NPAAA clade</taxon>
        <taxon>indigoferoid/millettioid clade</taxon>
        <taxon>Phaseoleae</taxon>
        <taxon>Glycine</taxon>
        <taxon>Glycine subgen. Soja</taxon>
    </lineage>
</organism>
<feature type="compositionally biased region" description="Polar residues" evidence="1">
    <location>
        <begin position="1"/>
        <end position="13"/>
    </location>
</feature>
<feature type="region of interest" description="Disordered" evidence="1">
    <location>
        <begin position="42"/>
        <end position="61"/>
    </location>
</feature>
<feature type="compositionally biased region" description="Basic and acidic residues" evidence="1">
    <location>
        <begin position="16"/>
        <end position="29"/>
    </location>
</feature>
<gene>
    <name evidence="2" type="ORF">D0Y65_034972</name>
</gene>
<comment type="caution">
    <text evidence="2">The sequence shown here is derived from an EMBL/GenBank/DDBJ whole genome shotgun (WGS) entry which is preliminary data.</text>
</comment>
<dbReference type="AlphaFoldDB" id="A0A445HT45"/>